<evidence type="ECO:0000313" key="7">
    <source>
        <dbReference type="EMBL" id="GMG21806.1"/>
    </source>
</evidence>
<dbReference type="Proteomes" id="UP001165063">
    <property type="component" value="Unassembled WGS sequence"/>
</dbReference>
<dbReference type="EMBL" id="BSXU01000802">
    <property type="protein sequence ID" value="GMG21806.1"/>
    <property type="molecule type" value="Genomic_DNA"/>
</dbReference>
<dbReference type="GO" id="GO:0006493">
    <property type="term" value="P:protein O-linked glycosylation"/>
    <property type="evidence" value="ECO:0007669"/>
    <property type="project" value="TreeGrafter"/>
</dbReference>
<dbReference type="AlphaFoldDB" id="A0A9W6YTE0"/>
<comment type="similarity">
    <text evidence="2">Belongs to the glycosyltransferase 15 family.</text>
</comment>
<name>A0A9W6YTE0_AMBMO</name>
<reference evidence="7" key="1">
    <citation type="submission" date="2023-04" db="EMBL/GenBank/DDBJ databases">
        <title>Ambrosiozyma monospora NBRC 1965.</title>
        <authorList>
            <person name="Ichikawa N."/>
            <person name="Sato H."/>
            <person name="Tonouchi N."/>
        </authorList>
    </citation>
    <scope>NUCLEOTIDE SEQUENCE</scope>
    <source>
        <strain evidence="7">NBRC 1965</strain>
    </source>
</reference>
<evidence type="ECO:0000256" key="5">
    <source>
        <dbReference type="ARBA" id="ARBA00022968"/>
    </source>
</evidence>
<proteinExistence type="inferred from homology"/>
<dbReference type="GO" id="GO:0016020">
    <property type="term" value="C:membrane"/>
    <property type="evidence" value="ECO:0007669"/>
    <property type="project" value="UniProtKB-SubCell"/>
</dbReference>
<dbReference type="GO" id="GO:0000032">
    <property type="term" value="P:cell wall mannoprotein biosynthetic process"/>
    <property type="evidence" value="ECO:0007669"/>
    <property type="project" value="TreeGrafter"/>
</dbReference>
<dbReference type="GO" id="GO:0000026">
    <property type="term" value="F:alpha-1,2-mannosyltransferase activity"/>
    <property type="evidence" value="ECO:0007669"/>
    <property type="project" value="TreeGrafter"/>
</dbReference>
<keyword evidence="6" id="KW-0472">Membrane</keyword>
<sequence length="456" mass="53377">MVHIPKRVLRFLTISIFFSLIIFFLVKYVDVDSTKGKIPNIPKIVDVSDLASSLTGGNGGTQQNFSPVPVEEDPKILAELTFTPPRELEGLSRDEVVDLNYDDLVKILKTPIDKPKVDNLVPPPDNPNNYERANATFMILVRNKELNGALHTIQQIENNFNKKFHYPYVFLNDGKFNNGFKNRIRDAVSGECYFEKIDAQDWSQPSTIDPDRQKNSMKQLDDEGVGYAKQVSYHNMCRYYSRGFYNHPRMKQFKYYWRFEPNTDYYSDLNYDVFKFMQDNHKTYGFTISLYDVEQSVKTLWPETLDFIKAHPGYVHPNAATQWLTENLQNPHKTEMAQGYSTCHFWSNFEIADMDFYRAKPYSDWVDHLEKAGGFYYERWGDAPVHSVGVGLFEDKKKVHWFRDIGYKHHPYTNCPNGPHTRGCTIGDFTYKHLKDQNCLTNWWNFEMDDADKAMY</sequence>
<dbReference type="Pfam" id="PF01793">
    <property type="entry name" value="Glyco_transf_15"/>
    <property type="match status" value="1"/>
</dbReference>
<keyword evidence="6" id="KW-0812">Transmembrane</keyword>
<accession>A0A9W6YTE0</accession>
<dbReference type="GO" id="GO:0005794">
    <property type="term" value="C:Golgi apparatus"/>
    <property type="evidence" value="ECO:0007669"/>
    <property type="project" value="TreeGrafter"/>
</dbReference>
<keyword evidence="6" id="KW-1133">Transmembrane helix</keyword>
<keyword evidence="5" id="KW-0735">Signal-anchor</keyword>
<comment type="caution">
    <text evidence="7">The sequence shown here is derived from an EMBL/GenBank/DDBJ whole genome shotgun (WGS) entry which is preliminary data.</text>
</comment>
<protein>
    <submittedName>
        <fullName evidence="7">Unnamed protein product</fullName>
    </submittedName>
</protein>
<dbReference type="InterPro" id="IPR002685">
    <property type="entry name" value="Glyco_trans_15"/>
</dbReference>
<dbReference type="OrthoDB" id="439943at2759"/>
<evidence type="ECO:0000313" key="8">
    <source>
        <dbReference type="Proteomes" id="UP001165063"/>
    </source>
</evidence>
<dbReference type="PANTHER" id="PTHR31121:SF7">
    <property type="entry name" value="MANNOSYLTRANSFERASE KTR4-RELATED"/>
    <property type="match status" value="1"/>
</dbReference>
<evidence type="ECO:0000256" key="4">
    <source>
        <dbReference type="ARBA" id="ARBA00022679"/>
    </source>
</evidence>
<evidence type="ECO:0000256" key="1">
    <source>
        <dbReference type="ARBA" id="ARBA00004606"/>
    </source>
</evidence>
<feature type="transmembrane region" description="Helical" evidence="6">
    <location>
        <begin position="7"/>
        <end position="29"/>
    </location>
</feature>
<dbReference type="FunFam" id="3.90.550.10:FF:000051">
    <property type="entry name" value="Alpha-1,2-mannosyltransferase (Ktr4)"/>
    <property type="match status" value="1"/>
</dbReference>
<comment type="subcellular location">
    <subcellularLocation>
        <location evidence="1">Membrane</location>
        <topology evidence="1">Single-pass type II membrane protein</topology>
    </subcellularLocation>
</comment>
<dbReference type="SUPFAM" id="SSF53448">
    <property type="entry name" value="Nucleotide-diphospho-sugar transferases"/>
    <property type="match status" value="1"/>
</dbReference>
<dbReference type="GO" id="GO:0006487">
    <property type="term" value="P:protein N-linked glycosylation"/>
    <property type="evidence" value="ECO:0007669"/>
    <property type="project" value="TreeGrafter"/>
</dbReference>
<gene>
    <name evidence="7" type="ORF">Amon01_000226400</name>
</gene>
<dbReference type="InterPro" id="IPR029044">
    <property type="entry name" value="Nucleotide-diphossugar_trans"/>
</dbReference>
<dbReference type="PANTHER" id="PTHR31121">
    <property type="entry name" value="ALPHA-1,2 MANNOSYLTRANSFERASE KTR1"/>
    <property type="match status" value="1"/>
</dbReference>
<keyword evidence="4" id="KW-0808">Transferase</keyword>
<keyword evidence="8" id="KW-1185">Reference proteome</keyword>
<organism evidence="7 8">
    <name type="scientific">Ambrosiozyma monospora</name>
    <name type="common">Yeast</name>
    <name type="synonym">Endomycopsis monosporus</name>
    <dbReference type="NCBI Taxonomy" id="43982"/>
    <lineage>
        <taxon>Eukaryota</taxon>
        <taxon>Fungi</taxon>
        <taxon>Dikarya</taxon>
        <taxon>Ascomycota</taxon>
        <taxon>Saccharomycotina</taxon>
        <taxon>Pichiomycetes</taxon>
        <taxon>Pichiales</taxon>
        <taxon>Pichiaceae</taxon>
        <taxon>Ambrosiozyma</taxon>
    </lineage>
</organism>
<dbReference type="Gene3D" id="3.90.550.10">
    <property type="entry name" value="Spore Coat Polysaccharide Biosynthesis Protein SpsA, Chain A"/>
    <property type="match status" value="1"/>
</dbReference>
<keyword evidence="3" id="KW-0328">Glycosyltransferase</keyword>
<evidence type="ECO:0000256" key="3">
    <source>
        <dbReference type="ARBA" id="ARBA00022676"/>
    </source>
</evidence>
<evidence type="ECO:0000256" key="6">
    <source>
        <dbReference type="SAM" id="Phobius"/>
    </source>
</evidence>
<evidence type="ECO:0000256" key="2">
    <source>
        <dbReference type="ARBA" id="ARBA00007677"/>
    </source>
</evidence>